<reference evidence="1 2" key="1">
    <citation type="journal article" date="2010" name="Stand. Genomic Sci.">
        <title>Complete genome sequence of Spirosoma linguale type strain (1).</title>
        <authorList>
            <person name="Lail K."/>
            <person name="Sikorski J."/>
            <person name="Saunders E."/>
            <person name="Lapidus A."/>
            <person name="Glavina Del Rio T."/>
            <person name="Copeland A."/>
            <person name="Tice H."/>
            <person name="Cheng J.-F."/>
            <person name="Lucas S."/>
            <person name="Nolan M."/>
            <person name="Bruce D."/>
            <person name="Goodwin L."/>
            <person name="Pitluck S."/>
            <person name="Ivanova N."/>
            <person name="Mavromatis K."/>
            <person name="Ovchinnikova G."/>
            <person name="Pati A."/>
            <person name="Chen A."/>
            <person name="Palaniappan K."/>
            <person name="Land M."/>
            <person name="Hauser L."/>
            <person name="Chang Y.-J."/>
            <person name="Jeffries C.D."/>
            <person name="Chain P."/>
            <person name="Brettin T."/>
            <person name="Detter J.C."/>
            <person name="Schuetze A."/>
            <person name="Rohde M."/>
            <person name="Tindall B.J."/>
            <person name="Goeker M."/>
            <person name="Bristow J."/>
            <person name="Eisen J.A."/>
            <person name="Markowitz V."/>
            <person name="Hugenholtz P."/>
            <person name="Kyrpides N.C."/>
            <person name="Klenk H.-P."/>
            <person name="Chen F."/>
        </authorList>
    </citation>
    <scope>NUCLEOTIDE SEQUENCE [LARGE SCALE GENOMIC DNA]</scope>
    <source>
        <strain evidence="2">ATCC 33905 / DSM 74 / LMG 10896 / Claus 1</strain>
    </source>
</reference>
<keyword evidence="2" id="KW-1185">Reference proteome</keyword>
<dbReference type="STRING" id="504472.Slin_0619"/>
<dbReference type="SUPFAM" id="SSF49299">
    <property type="entry name" value="PKD domain"/>
    <property type="match status" value="1"/>
</dbReference>
<proteinExistence type="predicted"/>
<dbReference type="InterPro" id="IPR035986">
    <property type="entry name" value="PKD_dom_sf"/>
</dbReference>
<dbReference type="Gene3D" id="2.60.40.10">
    <property type="entry name" value="Immunoglobulins"/>
    <property type="match status" value="2"/>
</dbReference>
<sequence length="1216" mass="126239">MKNKFTCFFIKPPAYLPGLLLGVALLLTSALSLRAQTVYVTQDGAGQQTGADWANALPGSQLQPTLASARSGSIFRVAAGLYKPSATGDRMVSFNIPARVALFGGYAGTGPNPDSRVNFAIVGQPSSTTLSGDIDNDNTLDAENANNVVMFYNVGEGGGTQLDGVVITGGYATTRKYTGTTAAGGGGILNYGDFFNDNNGVSSPLIQNCLITFNYAPSRGGGILNDGVNGRTNPFIQNCDFIRNTAGEGGAICNAGELHQSYPVISNCRFLNNNAGNGAAIHNYARGAYSPFSRTIATASPRIFNCIFSGNSASSTGGVMYTYATGIGSTRANPELRNCTLSNNSAPRGGAFYNAGYPGDYGNGAPYQVLSGPYLYNCILWNNGGSAAIFNTPIFAFTPSILGKGIARLFNCLVEQGVSSSEPTDPLVRVITSSPFRSEQSLEPGPCSPAVDAGTNSYYTNGTEVGPTTDIAGNPRIYPSGGIIDIGAYEFQGTPATLLAITQQPASQSSVVAGATVETTVGLNATADSYAWYKDGLIVMGQTSATLRLTNVQLAQAGSYSLVATSACNSVTSTAFSLSVTQPVAQPPVVSATVSQSALCVGSPTGLTAQVSGGTAPYTYSWTTSAGNLDNQLDNTIRFSATTPGSVLINLLVTDANSLTATASVSLLVNAKPVVSINGLASTYSQTDPALTLAGVGTPTGGAFTIDGNTATVLNPASLTLGNHSVSYAFTDASGCSGAASQSVTIVANPSVASLTHFWLINADNNQRIRELTNGQQIDLSTLPSRRIAIQATTEPATVGSVVFQLSGQETRRQVETLAPYALFGDDNKGNYLPWTPTAGNYRLTATPYSESGGIGNAGTALTVSFTVVEPVNPQRLAHLWLINADTDQPIQELTNGLQLDLSKLPTRNLAVQAVTEPTAVGSVVFALSGQQSHQQVETLAPYALFGDNQGHYYSWTPPLGNYKLTATPYSGAGGTGSVGTALSVSFTVIESATPVAGRLAHLWLLNADTDQPIQELTNGQQLDLSKLPTKNLAIQALTEPTAVGSVVFALSGRQSRQQVETLAPYALFGDDQGNFLGWTPALGTYTLTATPYSSVGGTGVAGTPLTVSFTVINPAAARLAVGRVETSIDDNWQVRVLGNPVVGSEVVIDVSGAQGQSLVYTLTDAVGKLIDTRQVAQPNAVERQTLSTGSQGAGLLLLQISTPARRQTVKVLKAN</sequence>
<dbReference type="InterPro" id="IPR011050">
    <property type="entry name" value="Pectin_lyase_fold/virulence"/>
</dbReference>
<dbReference type="Proteomes" id="UP000002028">
    <property type="component" value="Chromosome"/>
</dbReference>
<dbReference type="KEGG" id="sli:Slin_0619"/>
<dbReference type="InterPro" id="IPR059226">
    <property type="entry name" value="Choice_anch_Q_dom"/>
</dbReference>
<dbReference type="AlphaFoldDB" id="D2QG76"/>
<dbReference type="InterPro" id="IPR036179">
    <property type="entry name" value="Ig-like_dom_sf"/>
</dbReference>
<gene>
    <name evidence="1" type="ordered locus">Slin_0619</name>
</gene>
<dbReference type="RefSeq" id="WP_012925235.1">
    <property type="nucleotide sequence ID" value="NC_013730.1"/>
</dbReference>
<dbReference type="NCBIfam" id="NF041518">
    <property type="entry name" value="choice_anch_Q"/>
    <property type="match status" value="1"/>
</dbReference>
<name>D2QG76_SPILD</name>
<dbReference type="SUPFAM" id="SSF51126">
    <property type="entry name" value="Pectin lyase-like"/>
    <property type="match status" value="1"/>
</dbReference>
<dbReference type="EMBL" id="CP001769">
    <property type="protein sequence ID" value="ADB36683.1"/>
    <property type="molecule type" value="Genomic_DNA"/>
</dbReference>
<evidence type="ECO:0000313" key="2">
    <source>
        <dbReference type="Proteomes" id="UP000002028"/>
    </source>
</evidence>
<accession>D2QG76</accession>
<evidence type="ECO:0000313" key="1">
    <source>
        <dbReference type="EMBL" id="ADB36683.1"/>
    </source>
</evidence>
<dbReference type="HOGENOM" id="CLU_269150_0_0_10"/>
<dbReference type="eggNOG" id="COG5434">
    <property type="taxonomic scope" value="Bacteria"/>
</dbReference>
<protein>
    <submittedName>
        <fullName evidence="1">Polymorphic membrane protein</fullName>
    </submittedName>
</protein>
<organism evidence="1 2">
    <name type="scientific">Spirosoma linguale (strain ATCC 33905 / DSM 74 / LMG 10896 / Claus 1)</name>
    <dbReference type="NCBI Taxonomy" id="504472"/>
    <lineage>
        <taxon>Bacteria</taxon>
        <taxon>Pseudomonadati</taxon>
        <taxon>Bacteroidota</taxon>
        <taxon>Cytophagia</taxon>
        <taxon>Cytophagales</taxon>
        <taxon>Cytophagaceae</taxon>
        <taxon>Spirosoma</taxon>
    </lineage>
</organism>
<dbReference type="eggNOG" id="COG3386">
    <property type="taxonomic scope" value="Bacteria"/>
</dbReference>
<dbReference type="SUPFAM" id="SSF48726">
    <property type="entry name" value="Immunoglobulin"/>
    <property type="match status" value="1"/>
</dbReference>
<dbReference type="eggNOG" id="COG3291">
    <property type="taxonomic scope" value="Bacteria"/>
</dbReference>
<dbReference type="InterPro" id="IPR013783">
    <property type="entry name" value="Ig-like_fold"/>
</dbReference>